<feature type="transmembrane region" description="Helical" evidence="6">
    <location>
        <begin position="360"/>
        <end position="377"/>
    </location>
</feature>
<dbReference type="AlphaFoldDB" id="K0XM24"/>
<gene>
    <name evidence="9" type="ORF">HMPREF9448_01366</name>
</gene>
<dbReference type="HOGENOM" id="CLU_010363_5_0_10"/>
<dbReference type="Pfam" id="PF03772">
    <property type="entry name" value="Competence"/>
    <property type="match status" value="1"/>
</dbReference>
<dbReference type="Pfam" id="PF13567">
    <property type="entry name" value="DUF4131"/>
    <property type="match status" value="1"/>
</dbReference>
<evidence type="ECO:0000313" key="9">
    <source>
        <dbReference type="EMBL" id="EJZ64880.1"/>
    </source>
</evidence>
<feature type="transmembrane region" description="Helical" evidence="6">
    <location>
        <begin position="64"/>
        <end position="84"/>
    </location>
</feature>
<keyword evidence="2" id="KW-1003">Cell membrane</keyword>
<accession>K0XM24</accession>
<dbReference type="PANTHER" id="PTHR30619:SF1">
    <property type="entry name" value="RECOMBINATION PROTEIN 2"/>
    <property type="match status" value="1"/>
</dbReference>
<keyword evidence="3 6" id="KW-0812">Transmembrane</keyword>
<feature type="domain" description="DUF4131" evidence="8">
    <location>
        <begin position="32"/>
        <end position="196"/>
    </location>
</feature>
<dbReference type="eggNOG" id="COG0658">
    <property type="taxonomic scope" value="Bacteria"/>
</dbReference>
<feature type="transmembrane region" description="Helical" evidence="6">
    <location>
        <begin position="35"/>
        <end position="52"/>
    </location>
</feature>
<dbReference type="OrthoDB" id="9761531at2"/>
<proteinExistence type="predicted"/>
<evidence type="ECO:0000259" key="8">
    <source>
        <dbReference type="Pfam" id="PF13567"/>
    </source>
</evidence>
<evidence type="ECO:0008006" key="11">
    <source>
        <dbReference type="Google" id="ProtNLM"/>
    </source>
</evidence>
<evidence type="ECO:0000259" key="7">
    <source>
        <dbReference type="Pfam" id="PF03772"/>
    </source>
</evidence>
<feature type="transmembrane region" description="Helical" evidence="6">
    <location>
        <begin position="297"/>
        <end position="317"/>
    </location>
</feature>
<feature type="transmembrane region" description="Helical" evidence="6">
    <location>
        <begin position="389"/>
        <end position="415"/>
    </location>
</feature>
<evidence type="ECO:0000256" key="4">
    <source>
        <dbReference type="ARBA" id="ARBA00022989"/>
    </source>
</evidence>
<dbReference type="EMBL" id="ADLE01000008">
    <property type="protein sequence ID" value="EJZ64880.1"/>
    <property type="molecule type" value="Genomic_DNA"/>
</dbReference>
<evidence type="ECO:0000256" key="2">
    <source>
        <dbReference type="ARBA" id="ARBA00022475"/>
    </source>
</evidence>
<dbReference type="InterPro" id="IPR052159">
    <property type="entry name" value="Competence_DNA_uptake"/>
</dbReference>
<dbReference type="RefSeq" id="WP_008861828.1">
    <property type="nucleotide sequence ID" value="NZ_CAXSYG010000005.1"/>
</dbReference>
<dbReference type="NCBIfam" id="TIGR00360">
    <property type="entry name" value="ComEC_N-term"/>
    <property type="match status" value="1"/>
</dbReference>
<evidence type="ECO:0000313" key="10">
    <source>
        <dbReference type="Proteomes" id="UP000006044"/>
    </source>
</evidence>
<keyword evidence="5 6" id="KW-0472">Membrane</keyword>
<dbReference type="PANTHER" id="PTHR30619">
    <property type="entry name" value="DNA INTERNALIZATION/COMPETENCE PROTEIN COMEC/REC2"/>
    <property type="match status" value="1"/>
</dbReference>
<protein>
    <recommendedName>
        <fullName evidence="11">ComEC/Rec2-related protein domain-containing protein</fullName>
    </recommendedName>
</protein>
<feature type="transmembrane region" description="Helical" evidence="6">
    <location>
        <begin position="12"/>
        <end position="29"/>
    </location>
</feature>
<dbReference type="InterPro" id="IPR025405">
    <property type="entry name" value="DUF4131"/>
</dbReference>
<feature type="transmembrane region" description="Helical" evidence="6">
    <location>
        <begin position="513"/>
        <end position="529"/>
    </location>
</feature>
<reference evidence="9 10" key="1">
    <citation type="submission" date="2012-08" db="EMBL/GenBank/DDBJ databases">
        <title>The Genome Sequence of Barnesiella intestinihominis YIT 11860.</title>
        <authorList>
            <consortium name="The Broad Institute Genome Sequencing Platform"/>
            <person name="Earl A."/>
            <person name="Ward D."/>
            <person name="Feldgarden M."/>
            <person name="Gevers D."/>
            <person name="Morotomi M."/>
            <person name="Walker B."/>
            <person name="Young S.K."/>
            <person name="Zeng Q."/>
            <person name="Gargeya S."/>
            <person name="Fitzgerald M."/>
            <person name="Haas B."/>
            <person name="Abouelleil A."/>
            <person name="Alvarado L."/>
            <person name="Arachchi H.M."/>
            <person name="Berlin A.M."/>
            <person name="Chapman S.B."/>
            <person name="Goldberg J."/>
            <person name="Griggs A."/>
            <person name="Gujja S."/>
            <person name="Hansen M."/>
            <person name="Howarth C."/>
            <person name="Imamovic A."/>
            <person name="Larimer J."/>
            <person name="McCowen C."/>
            <person name="Montmayeur A."/>
            <person name="Murphy C."/>
            <person name="Neiman D."/>
            <person name="Pearson M."/>
            <person name="Priest M."/>
            <person name="Roberts A."/>
            <person name="Saif S."/>
            <person name="Shea T."/>
            <person name="Sisk P."/>
            <person name="Sykes S."/>
            <person name="Wortman J."/>
            <person name="Nusbaum C."/>
            <person name="Birren B."/>
        </authorList>
    </citation>
    <scope>NUCLEOTIDE SEQUENCE [LARGE SCALE GENOMIC DNA]</scope>
    <source>
        <strain evidence="9 10">YIT 11860</strain>
    </source>
</reference>
<dbReference type="GeneID" id="77848640"/>
<feature type="domain" description="ComEC/Rec2-related protein" evidence="7">
    <location>
        <begin position="239"/>
        <end position="504"/>
    </location>
</feature>
<evidence type="ECO:0000256" key="3">
    <source>
        <dbReference type="ARBA" id="ARBA00022692"/>
    </source>
</evidence>
<evidence type="ECO:0000256" key="6">
    <source>
        <dbReference type="SAM" id="Phobius"/>
    </source>
</evidence>
<organism evidence="9 10">
    <name type="scientific">Barnesiella intestinihominis YIT 11860</name>
    <dbReference type="NCBI Taxonomy" id="742726"/>
    <lineage>
        <taxon>Bacteria</taxon>
        <taxon>Pseudomonadati</taxon>
        <taxon>Bacteroidota</taxon>
        <taxon>Bacteroidia</taxon>
        <taxon>Bacteroidales</taxon>
        <taxon>Barnesiellaceae</taxon>
        <taxon>Barnesiella</taxon>
    </lineage>
</organism>
<feature type="transmembrane region" description="Helical" evidence="6">
    <location>
        <begin position="263"/>
        <end position="285"/>
    </location>
</feature>
<feature type="transmembrane region" description="Helical" evidence="6">
    <location>
        <begin position="427"/>
        <end position="451"/>
    </location>
</feature>
<sequence length="699" mass="79488">MNSSSLSAARTPFIRLLVPLLAGILYQEFLCLPIWGNLIPALCGLVLWSSFIKRDSIEEQYHKRSIFGVGLFLIVFSIGAILHGTQNRISQQPSGFYPIAIAHVNDKAVEKTNSYYCPVTITALSDTNGSIVKYKEKIALYFEKGIQARRLEYGDIIGFEFRPKAIPPNTNPYAFDFASFMKHKGISRSQYLTGKQWKYIGEKPKSNLRKATSDLQKHLSDQLQSCNLSKNSTLLLRALLLGERQEFPQDLRSYFSAAGLSHVLAVSGLHMGVVASLIYFLFFLLSLFKSCRKLRPLFTLFVLWIYAYITGLSPSAVRACIMASFLLTAEFLDRRNSSLNALFAAAFFMLSYDTNLIFDVGFQMSFSAVTAILLFYTKLNIGGNSPYFIVRWLSSCVAVSIAAQIGALPIAVYYFHTIPLLFLIGNIFVLPLLPVVFGLSFLLLLFSALHIPYDWLGNTVDFLLQYIQQISLHIYKLPWSHIESVWLETRYLWLYFICGILSYITVKNRSKKTLWLTLGFCIGFLIFDLCTYKSPQPEIIVYDSKKSTVVQLSDKDRCYILLSDTLTSGQRVVGEEYRMKNGKTQYEIFQHGSTGTKDNTGFIDYPFAQFYGKRLVLLGKQEWDKLSIGKKLTIDYVIIGKMFNGRIEDILKLFSVRQFIIGPDVHPRRATKLQNDCFENSIPCHDIRTQGAWIHTLDP</sequence>
<comment type="caution">
    <text evidence="9">The sequence shown here is derived from an EMBL/GenBank/DDBJ whole genome shotgun (WGS) entry which is preliminary data.</text>
</comment>
<evidence type="ECO:0000256" key="5">
    <source>
        <dbReference type="ARBA" id="ARBA00023136"/>
    </source>
</evidence>
<keyword evidence="4 6" id="KW-1133">Transmembrane helix</keyword>
<dbReference type="InterPro" id="IPR004477">
    <property type="entry name" value="ComEC_N"/>
</dbReference>
<dbReference type="STRING" id="742726.HMPREF9448_01366"/>
<dbReference type="GO" id="GO:0005886">
    <property type="term" value="C:plasma membrane"/>
    <property type="evidence" value="ECO:0007669"/>
    <property type="project" value="UniProtKB-SubCell"/>
</dbReference>
<evidence type="ECO:0000256" key="1">
    <source>
        <dbReference type="ARBA" id="ARBA00004651"/>
    </source>
</evidence>
<comment type="subcellular location">
    <subcellularLocation>
        <location evidence="1">Cell membrane</location>
        <topology evidence="1">Multi-pass membrane protein</topology>
    </subcellularLocation>
</comment>
<name>K0XM24_9BACT</name>
<dbReference type="Proteomes" id="UP000006044">
    <property type="component" value="Unassembled WGS sequence"/>
</dbReference>
<keyword evidence="10" id="KW-1185">Reference proteome</keyword>